<comment type="caution">
    <text evidence="1">The sequence shown here is derived from an EMBL/GenBank/DDBJ whole genome shotgun (WGS) entry which is preliminary data.</text>
</comment>
<reference evidence="1 2" key="1">
    <citation type="submission" date="2013-01" db="EMBL/GenBank/DDBJ databases">
        <authorList>
            <person name="Harkins D.M."/>
            <person name="Durkin A.S."/>
            <person name="Brinkac L.M."/>
            <person name="Haft D.H."/>
            <person name="Selengut J.D."/>
            <person name="Sanka R."/>
            <person name="DePew J."/>
            <person name="Purushe J."/>
            <person name="Galloway R.L."/>
            <person name="Vinetz J.M."/>
            <person name="Sutton G.G."/>
            <person name="Nierman W.C."/>
            <person name="Fouts D.E."/>
        </authorList>
    </citation>
    <scope>NUCLEOTIDE SEQUENCE [LARGE SCALE GENOMIC DNA]</scope>
    <source>
        <strain evidence="1 2">Sponselee CDC</strain>
    </source>
</reference>
<organism evidence="1 2">
    <name type="scientific">Leptospira borgpetersenii serovar Hardjo-bovis str. Sponselee</name>
    <dbReference type="NCBI Taxonomy" id="1303729"/>
    <lineage>
        <taxon>Bacteria</taxon>
        <taxon>Pseudomonadati</taxon>
        <taxon>Spirochaetota</taxon>
        <taxon>Spirochaetia</taxon>
        <taxon>Leptospirales</taxon>
        <taxon>Leptospiraceae</taxon>
        <taxon>Leptospira</taxon>
    </lineage>
</organism>
<dbReference type="Proteomes" id="UP000011873">
    <property type="component" value="Unassembled WGS sequence"/>
</dbReference>
<dbReference type="AlphaFoldDB" id="M6BS27"/>
<protein>
    <submittedName>
        <fullName evidence="1">Uncharacterized protein</fullName>
    </submittedName>
</protein>
<name>M6BS27_LEPBO</name>
<evidence type="ECO:0000313" key="1">
    <source>
        <dbReference type="EMBL" id="EMJ82527.1"/>
    </source>
</evidence>
<dbReference type="PATRIC" id="fig|1218567.3.peg.1623"/>
<accession>M6BS27</accession>
<dbReference type="EMBL" id="ANMU01000064">
    <property type="protein sequence ID" value="EMJ82527.1"/>
    <property type="molecule type" value="Genomic_DNA"/>
</dbReference>
<proteinExistence type="predicted"/>
<evidence type="ECO:0000313" key="2">
    <source>
        <dbReference type="Proteomes" id="UP000011873"/>
    </source>
</evidence>
<gene>
    <name evidence="1" type="ORF">LEP1GSC016_4154</name>
</gene>
<sequence>MFELTILQKIRLKNRDVNYLIMIKTYLKNTLSLFKLELLKN</sequence>